<dbReference type="PANTHER" id="PTHR42732:SF2">
    <property type="entry name" value="BETA-MANNOSIDASE"/>
    <property type="match status" value="1"/>
</dbReference>
<comment type="caution">
    <text evidence="8">The sequence shown here is derived from an EMBL/GenBank/DDBJ whole genome shotgun (WGS) entry which is preliminary data.</text>
</comment>
<dbReference type="SUPFAM" id="SSF51445">
    <property type="entry name" value="(Trans)glycosidases"/>
    <property type="match status" value="1"/>
</dbReference>
<dbReference type="InterPro" id="IPR051913">
    <property type="entry name" value="GH2_Domain-Containing"/>
</dbReference>
<dbReference type="RefSeq" id="WP_145673014.1">
    <property type="nucleotide sequence ID" value="NZ_VIWO01000008.1"/>
</dbReference>
<feature type="domain" description="Glycoside hydrolase family 2 immunoglobulin-like beta-sandwich" evidence="5">
    <location>
        <begin position="224"/>
        <end position="322"/>
    </location>
</feature>
<evidence type="ECO:0000313" key="8">
    <source>
        <dbReference type="EMBL" id="TWF35776.1"/>
    </source>
</evidence>
<evidence type="ECO:0000256" key="2">
    <source>
        <dbReference type="ARBA" id="ARBA00022801"/>
    </source>
</evidence>
<feature type="domain" description="Glycoside hydrolase family 2 catalytic" evidence="6">
    <location>
        <begin position="367"/>
        <end position="475"/>
    </location>
</feature>
<proteinExistence type="inferred from homology"/>
<keyword evidence="4" id="KW-0732">Signal</keyword>
<gene>
    <name evidence="8" type="ORF">FHW36_108132</name>
</gene>
<dbReference type="InterPro" id="IPR006103">
    <property type="entry name" value="Glyco_hydro_2_cat"/>
</dbReference>
<dbReference type="PANTHER" id="PTHR42732">
    <property type="entry name" value="BETA-GALACTOSIDASE"/>
    <property type="match status" value="1"/>
</dbReference>
<dbReference type="OrthoDB" id="9801077at2"/>
<dbReference type="InterPro" id="IPR006104">
    <property type="entry name" value="Glyco_hydro_2_N"/>
</dbReference>
<organism evidence="8 9">
    <name type="scientific">Chitinophaga polysaccharea</name>
    <dbReference type="NCBI Taxonomy" id="1293035"/>
    <lineage>
        <taxon>Bacteria</taxon>
        <taxon>Pseudomonadati</taxon>
        <taxon>Bacteroidota</taxon>
        <taxon>Chitinophagia</taxon>
        <taxon>Chitinophagales</taxon>
        <taxon>Chitinophagaceae</taxon>
        <taxon>Chitinophaga</taxon>
    </lineage>
</organism>
<dbReference type="Gene3D" id="3.20.20.80">
    <property type="entry name" value="Glycosidases"/>
    <property type="match status" value="1"/>
</dbReference>
<reference evidence="8 9" key="1">
    <citation type="submission" date="2019-06" db="EMBL/GenBank/DDBJ databases">
        <title>Sorghum-associated microbial communities from plants grown in Nebraska, USA.</title>
        <authorList>
            <person name="Schachtman D."/>
        </authorList>
    </citation>
    <scope>NUCLEOTIDE SEQUENCE [LARGE SCALE GENOMIC DNA]</scope>
    <source>
        <strain evidence="8 9">1209</strain>
    </source>
</reference>
<dbReference type="GO" id="GO:0005975">
    <property type="term" value="P:carbohydrate metabolic process"/>
    <property type="evidence" value="ECO:0007669"/>
    <property type="project" value="InterPro"/>
</dbReference>
<accession>A0A561PCJ2</accession>
<comment type="similarity">
    <text evidence="1">Belongs to the glycosyl hydrolase 2 family.</text>
</comment>
<keyword evidence="9" id="KW-1185">Reference proteome</keyword>
<dbReference type="Gene3D" id="2.60.120.260">
    <property type="entry name" value="Galactose-binding domain-like"/>
    <property type="match status" value="1"/>
</dbReference>
<sequence length="899" mass="103294">MNTPFKLSTLFILITANCFAQNNPAPSTTNNSSYKIQTVHIQSRWAENVDTTNALNEYPRPQLQRDSWQNLNGLWEYAITDSTAAIPNSFQGKILVPYPIESVLSGVKKALMPDQRLWYRKIIQRPALLQNDHIILNFGAVDWQTTVFINKKQVGQHTGGYQNFSFDVTNFLQPGNNEIIVKVYDPTDQGPNPHGKQVLYPETIYYTASSGIWQTVWLEKVESTHISSLKTTPDIDKGTLAIVIDIAGHPENNSSLDIIVSTNGKVINTLQIPASQQQVNSTIYIPNVQLWSPDSPFLYDLSIRLKKGKKITDEVKSYFGMRKIDIQKDQKGADRIFLNNKYMFNLGTLDQGFWPEGLYTAPTDEALSFDIKAIKSLGFNTIRKHIKIEPERWYYHADKIGILVWQDFVNPPQDLPPGSRVIFEKEVQETMEQLHNHPSITTWVLFNERWGAYDQERLTKWIKKNDPSRLVNGHSGELLYVNDELRAPADDPWISSDLTDVHSYPEPRNAPPQRNKARVVGEFGGIGVSVPGHEWDDMRGWGYVQVTPAELKAQYIKMTEQLKQLEKEGLTASIYTQPFDVEGEENGLLTYDRKIIKIPVDEIRSLNKELVPLTDGFTLDPNFIIAANIDTGDNDNRYQELLVEYKNTLHNDSTFLRRLTLMAIRKKDQENATLVGNSYIDILKQPFSKENLDFIIAITRTSKDIGFNFCLKKPEKVDSVLGEFSAMRKVKKIIYNEEIAPYYKNHPNWETIQQKVTTLFGSLGEECVLGWRMIYYGFEVKDWENYGKYYVLYFKKSMNHYPEYHINNLTWILFEHSKNIGELTFATNVMKHIIDKNIDRSAEGYDTYANLLHRTNNSNEAIQWEEKALALKKGAPDEKLFAETLQKMKAGLPTWPQNN</sequence>
<dbReference type="Pfam" id="PF00703">
    <property type="entry name" value="Glyco_hydro_2"/>
    <property type="match status" value="1"/>
</dbReference>
<feature type="domain" description="Glycosyl hydrolases family 2 sugar binding" evidence="7">
    <location>
        <begin position="76"/>
        <end position="187"/>
    </location>
</feature>
<keyword evidence="2 8" id="KW-0378">Hydrolase</keyword>
<evidence type="ECO:0000259" key="7">
    <source>
        <dbReference type="Pfam" id="PF02837"/>
    </source>
</evidence>
<dbReference type="InterPro" id="IPR013783">
    <property type="entry name" value="Ig-like_fold"/>
</dbReference>
<dbReference type="SUPFAM" id="SSF49785">
    <property type="entry name" value="Galactose-binding domain-like"/>
    <property type="match status" value="1"/>
</dbReference>
<dbReference type="InterPro" id="IPR006102">
    <property type="entry name" value="Ig-like_GH2"/>
</dbReference>
<dbReference type="InterPro" id="IPR036156">
    <property type="entry name" value="Beta-gal/glucu_dom_sf"/>
</dbReference>
<evidence type="ECO:0000256" key="3">
    <source>
        <dbReference type="ARBA" id="ARBA00023295"/>
    </source>
</evidence>
<evidence type="ECO:0000313" key="9">
    <source>
        <dbReference type="Proteomes" id="UP000320811"/>
    </source>
</evidence>
<keyword evidence="3" id="KW-0326">Glycosidase</keyword>
<dbReference type="Proteomes" id="UP000320811">
    <property type="component" value="Unassembled WGS sequence"/>
</dbReference>
<evidence type="ECO:0000259" key="6">
    <source>
        <dbReference type="Pfam" id="PF02836"/>
    </source>
</evidence>
<dbReference type="Pfam" id="PF02836">
    <property type="entry name" value="Glyco_hydro_2_C"/>
    <property type="match status" value="1"/>
</dbReference>
<dbReference type="AlphaFoldDB" id="A0A561PCJ2"/>
<dbReference type="SUPFAM" id="SSF49303">
    <property type="entry name" value="beta-Galactosidase/glucuronidase domain"/>
    <property type="match status" value="1"/>
</dbReference>
<feature type="chain" id="PRO_5022216523" evidence="4">
    <location>
        <begin position="21"/>
        <end position="899"/>
    </location>
</feature>
<name>A0A561PCJ2_9BACT</name>
<evidence type="ECO:0000259" key="5">
    <source>
        <dbReference type="Pfam" id="PF00703"/>
    </source>
</evidence>
<feature type="signal peptide" evidence="4">
    <location>
        <begin position="1"/>
        <end position="20"/>
    </location>
</feature>
<dbReference type="InterPro" id="IPR017853">
    <property type="entry name" value="GH"/>
</dbReference>
<evidence type="ECO:0000256" key="1">
    <source>
        <dbReference type="ARBA" id="ARBA00007401"/>
    </source>
</evidence>
<dbReference type="InterPro" id="IPR008979">
    <property type="entry name" value="Galactose-bd-like_sf"/>
</dbReference>
<protein>
    <submittedName>
        <fullName evidence="8">Glycosyl hydrolase family 2</fullName>
    </submittedName>
</protein>
<evidence type="ECO:0000256" key="4">
    <source>
        <dbReference type="SAM" id="SignalP"/>
    </source>
</evidence>
<dbReference type="Gene3D" id="2.60.40.10">
    <property type="entry name" value="Immunoglobulins"/>
    <property type="match status" value="1"/>
</dbReference>
<dbReference type="GO" id="GO:0004553">
    <property type="term" value="F:hydrolase activity, hydrolyzing O-glycosyl compounds"/>
    <property type="evidence" value="ECO:0007669"/>
    <property type="project" value="InterPro"/>
</dbReference>
<dbReference type="EMBL" id="VIWO01000008">
    <property type="protein sequence ID" value="TWF35776.1"/>
    <property type="molecule type" value="Genomic_DNA"/>
</dbReference>
<dbReference type="Pfam" id="PF02837">
    <property type="entry name" value="Glyco_hydro_2_N"/>
    <property type="match status" value="1"/>
</dbReference>